<gene>
    <name evidence="3" type="ORF">H5410_002088</name>
</gene>
<dbReference type="AlphaFoldDB" id="A0A9J6B1D5"/>
<keyword evidence="2" id="KW-1133">Transmembrane helix</keyword>
<feature type="transmembrane region" description="Helical" evidence="2">
    <location>
        <begin position="21"/>
        <end position="42"/>
    </location>
</feature>
<organism evidence="3 4">
    <name type="scientific">Solanum commersonii</name>
    <name type="common">Commerson's wild potato</name>
    <name type="synonym">Commerson's nightshade</name>
    <dbReference type="NCBI Taxonomy" id="4109"/>
    <lineage>
        <taxon>Eukaryota</taxon>
        <taxon>Viridiplantae</taxon>
        <taxon>Streptophyta</taxon>
        <taxon>Embryophyta</taxon>
        <taxon>Tracheophyta</taxon>
        <taxon>Spermatophyta</taxon>
        <taxon>Magnoliopsida</taxon>
        <taxon>eudicotyledons</taxon>
        <taxon>Gunneridae</taxon>
        <taxon>Pentapetalae</taxon>
        <taxon>asterids</taxon>
        <taxon>lamiids</taxon>
        <taxon>Solanales</taxon>
        <taxon>Solanaceae</taxon>
        <taxon>Solanoideae</taxon>
        <taxon>Solaneae</taxon>
        <taxon>Solanum</taxon>
    </lineage>
</organism>
<protein>
    <submittedName>
        <fullName evidence="3">Uncharacterized protein</fullName>
    </submittedName>
</protein>
<sequence length="185" mass="19760">MKTRKEGHKYLKTRIESTSTFGDVSTGVSLLLSTSSIVYSALMHRISVEKDKVISKSLAASRATPIRRHNSVINTGKGKEVCLFLALMAISYSMIRPKFSCLFDKIYPKQAAFCHCNNSATLEYLPSRPSVESSFSSKMVRKPSPFNQLRSLGGGTTGGTGSIGGARVGTDSTGVDAGGTLVDVG</sequence>
<proteinExistence type="predicted"/>
<keyword evidence="2" id="KW-0812">Transmembrane</keyword>
<evidence type="ECO:0000256" key="1">
    <source>
        <dbReference type="SAM" id="MobiDB-lite"/>
    </source>
</evidence>
<keyword evidence="4" id="KW-1185">Reference proteome</keyword>
<feature type="compositionally biased region" description="Gly residues" evidence="1">
    <location>
        <begin position="152"/>
        <end position="167"/>
    </location>
</feature>
<comment type="caution">
    <text evidence="3">The sequence shown here is derived from an EMBL/GenBank/DDBJ whole genome shotgun (WGS) entry which is preliminary data.</text>
</comment>
<reference evidence="3 4" key="1">
    <citation type="submission" date="2020-09" db="EMBL/GenBank/DDBJ databases">
        <title>De no assembly of potato wild relative species, Solanum commersonii.</title>
        <authorList>
            <person name="Cho K."/>
        </authorList>
    </citation>
    <scope>NUCLEOTIDE SEQUENCE [LARGE SCALE GENOMIC DNA]</scope>
    <source>
        <strain evidence="3">LZ3.2</strain>
        <tissue evidence="3">Leaf</tissue>
    </source>
</reference>
<accession>A0A9J6B1D5</accession>
<dbReference type="EMBL" id="JACXVP010000001">
    <property type="protein sequence ID" value="KAG5630371.1"/>
    <property type="molecule type" value="Genomic_DNA"/>
</dbReference>
<evidence type="ECO:0000256" key="2">
    <source>
        <dbReference type="SAM" id="Phobius"/>
    </source>
</evidence>
<name>A0A9J6B1D5_SOLCO</name>
<evidence type="ECO:0000313" key="4">
    <source>
        <dbReference type="Proteomes" id="UP000824120"/>
    </source>
</evidence>
<feature type="region of interest" description="Disordered" evidence="1">
    <location>
        <begin position="146"/>
        <end position="171"/>
    </location>
</feature>
<evidence type="ECO:0000313" key="3">
    <source>
        <dbReference type="EMBL" id="KAG5630371.1"/>
    </source>
</evidence>
<keyword evidence="2" id="KW-0472">Membrane</keyword>
<dbReference type="Proteomes" id="UP000824120">
    <property type="component" value="Chromosome 1"/>
</dbReference>